<evidence type="ECO:0000256" key="3">
    <source>
        <dbReference type="ARBA" id="ARBA00022679"/>
    </source>
</evidence>
<evidence type="ECO:0000313" key="12">
    <source>
        <dbReference type="Proteomes" id="UP001187192"/>
    </source>
</evidence>
<dbReference type="GO" id="GO:0009809">
    <property type="term" value="P:lignin biosynthetic process"/>
    <property type="evidence" value="ECO:0007669"/>
    <property type="project" value="UniProtKB-KW"/>
</dbReference>
<dbReference type="FunFam" id="1.10.10.10:FF:000357">
    <property type="entry name" value="Caffeic acid 3-O-methyltransferase"/>
    <property type="match status" value="1"/>
</dbReference>
<feature type="active site" description="Proton acceptor" evidence="8">
    <location>
        <position position="281"/>
    </location>
</feature>
<dbReference type="InterPro" id="IPR016461">
    <property type="entry name" value="COMT-like"/>
</dbReference>
<evidence type="ECO:0000259" key="9">
    <source>
        <dbReference type="Pfam" id="PF00891"/>
    </source>
</evidence>
<dbReference type="Pfam" id="PF08100">
    <property type="entry name" value="Dimerisation"/>
    <property type="match status" value="1"/>
</dbReference>
<dbReference type="Gene3D" id="3.40.50.150">
    <property type="entry name" value="Vaccinia Virus protein VP39"/>
    <property type="match status" value="1"/>
</dbReference>
<dbReference type="GO" id="GO:0046983">
    <property type="term" value="F:protein dimerization activity"/>
    <property type="evidence" value="ECO:0007669"/>
    <property type="project" value="InterPro"/>
</dbReference>
<dbReference type="InterPro" id="IPR029063">
    <property type="entry name" value="SAM-dependent_MTases_sf"/>
</dbReference>
<dbReference type="InterPro" id="IPR012967">
    <property type="entry name" value="COMT_dimerisation"/>
</dbReference>
<gene>
    <name evidence="11" type="ORF">TIFTF001_020193</name>
</gene>
<name>A0AA88AHX4_FICCA</name>
<dbReference type="SUPFAM" id="SSF46785">
    <property type="entry name" value="Winged helix' DNA-binding domain"/>
    <property type="match status" value="1"/>
</dbReference>
<dbReference type="InterPro" id="IPR036388">
    <property type="entry name" value="WH-like_DNA-bd_sf"/>
</dbReference>
<organism evidence="11 12">
    <name type="scientific">Ficus carica</name>
    <name type="common">Common fig</name>
    <dbReference type="NCBI Taxonomy" id="3494"/>
    <lineage>
        <taxon>Eukaryota</taxon>
        <taxon>Viridiplantae</taxon>
        <taxon>Streptophyta</taxon>
        <taxon>Embryophyta</taxon>
        <taxon>Tracheophyta</taxon>
        <taxon>Spermatophyta</taxon>
        <taxon>Magnoliopsida</taxon>
        <taxon>eudicotyledons</taxon>
        <taxon>Gunneridae</taxon>
        <taxon>Pentapetalae</taxon>
        <taxon>rosids</taxon>
        <taxon>fabids</taxon>
        <taxon>Rosales</taxon>
        <taxon>Moraceae</taxon>
        <taxon>Ficeae</taxon>
        <taxon>Ficus</taxon>
    </lineage>
</organism>
<dbReference type="EMBL" id="BTGU01000036">
    <property type="protein sequence ID" value="GMN51037.1"/>
    <property type="molecule type" value="Genomic_DNA"/>
</dbReference>
<proteinExistence type="predicted"/>
<dbReference type="PIRSF" id="PIRSF005739">
    <property type="entry name" value="O-mtase"/>
    <property type="match status" value="1"/>
</dbReference>
<reference evidence="11" key="1">
    <citation type="submission" date="2023-07" db="EMBL/GenBank/DDBJ databases">
        <title>draft genome sequence of fig (Ficus carica).</title>
        <authorList>
            <person name="Takahashi T."/>
            <person name="Nishimura K."/>
        </authorList>
    </citation>
    <scope>NUCLEOTIDE SEQUENCE</scope>
</reference>
<dbReference type="PANTHER" id="PTHR11746">
    <property type="entry name" value="O-METHYLTRANSFERASE"/>
    <property type="match status" value="1"/>
</dbReference>
<dbReference type="FunFam" id="3.40.50.150:FF:000061">
    <property type="entry name" value="Caffeic acid O-methyltransferase"/>
    <property type="match status" value="1"/>
</dbReference>
<keyword evidence="4" id="KW-0949">S-adenosyl-L-methionine</keyword>
<evidence type="ECO:0000256" key="6">
    <source>
        <dbReference type="ARBA" id="ARBA00039011"/>
    </source>
</evidence>
<dbReference type="Proteomes" id="UP001187192">
    <property type="component" value="Unassembled WGS sequence"/>
</dbReference>
<evidence type="ECO:0000256" key="5">
    <source>
        <dbReference type="ARBA" id="ARBA00022733"/>
    </source>
</evidence>
<dbReference type="GO" id="GO:0032259">
    <property type="term" value="P:methylation"/>
    <property type="evidence" value="ECO:0007669"/>
    <property type="project" value="UniProtKB-KW"/>
</dbReference>
<dbReference type="PROSITE" id="PS51683">
    <property type="entry name" value="SAM_OMT_II"/>
    <property type="match status" value="1"/>
</dbReference>
<keyword evidence="3" id="KW-0808">Transferase</keyword>
<evidence type="ECO:0000313" key="11">
    <source>
        <dbReference type="EMBL" id="GMN51037.1"/>
    </source>
</evidence>
<dbReference type="Gene3D" id="1.10.10.10">
    <property type="entry name" value="Winged helix-like DNA-binding domain superfamily/Winged helix DNA-binding domain"/>
    <property type="match status" value="1"/>
</dbReference>
<feature type="domain" description="O-methyltransferase C-terminal" evidence="9">
    <location>
        <begin position="152"/>
        <end position="356"/>
    </location>
</feature>
<dbReference type="InterPro" id="IPR036390">
    <property type="entry name" value="WH_DNA-bd_sf"/>
</dbReference>
<sequence>MMATPLELGNDPKVLLSNEYVKEEEENFSYAMQLVFSSVLSMSLQSAFELGVFDIIAKAGEGARLSPAEIAAQMAANNPEAPAMLDRILRALASHSILRCSVVGENGDIDESNFQRLYSLNPVSKYFVTNEDGVSLGPLLALIQDKIFLNSWPHLKDAVLEGGIAFNRLYGTHAFEYPGLDPRFNHVFNKAMINQTTIVIKNILKVYKGFHNLEQLVDVGGGLGVTLNLITSKYPHIKGINFDLPHVLKHAPSYPGVEHVGGDMFEKVPSGDAIFMKWILHDWSDEHCLKLLKNCYKAVPDNGKVIVVESILPVKPETSSAVKSTSQIDVLMMTQNPGGKERSQQQFLNLATAAGFTGIRFECFVCNFWVMEFFK</sequence>
<feature type="domain" description="O-methyltransferase dimerisation" evidence="10">
    <location>
        <begin position="32"/>
        <end position="129"/>
    </location>
</feature>
<evidence type="ECO:0000256" key="4">
    <source>
        <dbReference type="ARBA" id="ARBA00022691"/>
    </source>
</evidence>
<comment type="pathway">
    <text evidence="1">Aromatic compound metabolism; phenylpropanoid biosynthesis.</text>
</comment>
<dbReference type="SUPFAM" id="SSF53335">
    <property type="entry name" value="S-adenosyl-L-methionine-dependent methyltransferases"/>
    <property type="match status" value="1"/>
</dbReference>
<evidence type="ECO:0000259" key="10">
    <source>
        <dbReference type="Pfam" id="PF08100"/>
    </source>
</evidence>
<keyword evidence="2" id="KW-0489">Methyltransferase</keyword>
<dbReference type="GO" id="GO:0047763">
    <property type="term" value="F:caffeate O-methyltransferase activity"/>
    <property type="evidence" value="ECO:0007669"/>
    <property type="project" value="UniProtKB-EC"/>
</dbReference>
<keyword evidence="5" id="KW-0438">Lignin biosynthesis</keyword>
<comment type="function">
    <text evidence="7">Catalyzes the conversion of caffeic acid to ferulic acid and of 5-hydroxyferulic acid to sinapic acid. The resulting products may subsequently be converted to the corresponding alcohols that are incorporated into lignins.</text>
</comment>
<protein>
    <recommendedName>
        <fullName evidence="6">caffeate O-methyltransferase</fullName>
        <ecNumber evidence="6">2.1.1.68</ecNumber>
    </recommendedName>
</protein>
<evidence type="ECO:0000256" key="2">
    <source>
        <dbReference type="ARBA" id="ARBA00022603"/>
    </source>
</evidence>
<evidence type="ECO:0000256" key="7">
    <source>
        <dbReference type="ARBA" id="ARBA00045231"/>
    </source>
</evidence>
<accession>A0AA88AHX4</accession>
<evidence type="ECO:0000256" key="1">
    <source>
        <dbReference type="ARBA" id="ARBA00004928"/>
    </source>
</evidence>
<dbReference type="Pfam" id="PF00891">
    <property type="entry name" value="Methyltransf_2"/>
    <property type="match status" value="1"/>
</dbReference>
<dbReference type="EC" id="2.1.1.68" evidence="6"/>
<evidence type="ECO:0000256" key="8">
    <source>
        <dbReference type="PIRSR" id="PIRSR005739-1"/>
    </source>
</evidence>
<dbReference type="AlphaFoldDB" id="A0AA88AHX4"/>
<dbReference type="InterPro" id="IPR001077">
    <property type="entry name" value="COMT_C"/>
</dbReference>
<comment type="caution">
    <text evidence="11">The sequence shown here is derived from an EMBL/GenBank/DDBJ whole genome shotgun (WGS) entry which is preliminary data.</text>
</comment>
<keyword evidence="12" id="KW-1185">Reference proteome</keyword>